<comment type="caution">
    <text evidence="2">The sequence shown here is derived from an EMBL/GenBank/DDBJ whole genome shotgun (WGS) entry which is preliminary data.</text>
</comment>
<feature type="compositionally biased region" description="Acidic residues" evidence="1">
    <location>
        <begin position="94"/>
        <end position="106"/>
    </location>
</feature>
<reference evidence="2 3" key="1">
    <citation type="journal article" date="2016" name="Nat. Commun.">
        <title>Extremotolerant tardigrade genome and improved radiotolerance of human cultured cells by tardigrade-unique protein.</title>
        <authorList>
            <person name="Hashimoto T."/>
            <person name="Horikawa D.D."/>
            <person name="Saito Y."/>
            <person name="Kuwahara H."/>
            <person name="Kozuka-Hata H."/>
            <person name="Shin-I T."/>
            <person name="Minakuchi Y."/>
            <person name="Ohishi K."/>
            <person name="Motoyama A."/>
            <person name="Aizu T."/>
            <person name="Enomoto A."/>
            <person name="Kondo K."/>
            <person name="Tanaka S."/>
            <person name="Hara Y."/>
            <person name="Koshikawa S."/>
            <person name="Sagara H."/>
            <person name="Miura T."/>
            <person name="Yokobori S."/>
            <person name="Miyagawa K."/>
            <person name="Suzuki Y."/>
            <person name="Kubo T."/>
            <person name="Oyama M."/>
            <person name="Kohara Y."/>
            <person name="Fujiyama A."/>
            <person name="Arakawa K."/>
            <person name="Katayama T."/>
            <person name="Toyoda A."/>
            <person name="Kunieda T."/>
        </authorList>
    </citation>
    <scope>NUCLEOTIDE SEQUENCE [LARGE SCALE GENOMIC DNA]</scope>
    <source>
        <strain evidence="2 3">YOKOZUNA-1</strain>
    </source>
</reference>
<dbReference type="EMBL" id="BDGG01000002">
    <property type="protein sequence ID" value="GAU92409.1"/>
    <property type="molecule type" value="Genomic_DNA"/>
</dbReference>
<dbReference type="AlphaFoldDB" id="A0A1D1URS7"/>
<dbReference type="Gene3D" id="1.10.10.10">
    <property type="entry name" value="Winged helix-like DNA-binding domain superfamily/Winged helix DNA-binding domain"/>
    <property type="match status" value="1"/>
</dbReference>
<feature type="compositionally biased region" description="Basic and acidic residues" evidence="1">
    <location>
        <begin position="144"/>
        <end position="160"/>
    </location>
</feature>
<evidence type="ECO:0000313" key="2">
    <source>
        <dbReference type="EMBL" id="GAU92409.1"/>
    </source>
</evidence>
<sequence length="351" mass="39547">METNTKRRTSRKIILVKQLTPKTVKRKAPKPYKVSVVSMPFNSTASRPEEVNPERIALPVQPAFVVSLEENDAGCFAVKEAKLNGLPAVHSSDSEDDFNSFDEESDADKHEVRPVAKRKSKAVLKSQPKVNPEEKAKPTPGVRVEFKAKRPPEKKVDPEKKKKKPKKKEGEPTGPAKKCKFGDKAVFLSEIPAICLAVHRLLAAGKHDRFEIGQIFGRRKRWVTEVLKKTSCITGEMLLPVTRKKMGRLDTLGSQADEAIRRYVVEFNSTNAAEIVQFLKNNNIATVTKSKIRRKLSELGIAKIPKPPGPTSVRYYRTTHYRKKHPELFPEFREPDVNQIIPPGSVKKMIS</sequence>
<dbReference type="InterPro" id="IPR036390">
    <property type="entry name" value="WH_DNA-bd_sf"/>
</dbReference>
<name>A0A1D1URS7_RAMVA</name>
<evidence type="ECO:0000313" key="3">
    <source>
        <dbReference type="Proteomes" id="UP000186922"/>
    </source>
</evidence>
<protein>
    <submittedName>
        <fullName evidence="2">Uncharacterized protein</fullName>
    </submittedName>
</protein>
<dbReference type="InterPro" id="IPR036388">
    <property type="entry name" value="WH-like_DNA-bd_sf"/>
</dbReference>
<proteinExistence type="predicted"/>
<accession>A0A1D1URS7</accession>
<dbReference type="SUPFAM" id="SSF46785">
    <property type="entry name" value="Winged helix' DNA-binding domain"/>
    <property type="match status" value="1"/>
</dbReference>
<organism evidence="2 3">
    <name type="scientific">Ramazzottius varieornatus</name>
    <name type="common">Water bear</name>
    <name type="synonym">Tardigrade</name>
    <dbReference type="NCBI Taxonomy" id="947166"/>
    <lineage>
        <taxon>Eukaryota</taxon>
        <taxon>Metazoa</taxon>
        <taxon>Ecdysozoa</taxon>
        <taxon>Tardigrada</taxon>
        <taxon>Eutardigrada</taxon>
        <taxon>Parachela</taxon>
        <taxon>Hypsibioidea</taxon>
        <taxon>Ramazzottiidae</taxon>
        <taxon>Ramazzottius</taxon>
    </lineage>
</organism>
<feature type="region of interest" description="Disordered" evidence="1">
    <location>
        <begin position="89"/>
        <end position="176"/>
    </location>
</feature>
<dbReference type="Proteomes" id="UP000186922">
    <property type="component" value="Unassembled WGS sequence"/>
</dbReference>
<evidence type="ECO:0000256" key="1">
    <source>
        <dbReference type="SAM" id="MobiDB-lite"/>
    </source>
</evidence>
<gene>
    <name evidence="2" type="primary">RvY_04492-1</name>
    <name evidence="2" type="synonym">RvY_04492.1</name>
    <name evidence="2" type="ORF">RvY_04492</name>
</gene>
<keyword evidence="3" id="KW-1185">Reference proteome</keyword>